<dbReference type="Gene3D" id="1.10.3710.10">
    <property type="entry name" value="DNA polymerase III clamp loader subunits, C-terminal domain"/>
    <property type="match status" value="1"/>
</dbReference>
<proteinExistence type="inferred from homology"/>
<dbReference type="InterPro" id="IPR021886">
    <property type="entry name" value="MgsA_C"/>
</dbReference>
<dbReference type="EMBL" id="JAOTPV010000037">
    <property type="protein sequence ID" value="KAJ4468242.1"/>
    <property type="molecule type" value="Genomic_DNA"/>
</dbReference>
<dbReference type="GO" id="GO:0005524">
    <property type="term" value="F:ATP binding"/>
    <property type="evidence" value="ECO:0007669"/>
    <property type="project" value="UniProtKB-KW"/>
</dbReference>
<dbReference type="SUPFAM" id="SSF48019">
    <property type="entry name" value="post-AAA+ oligomerization domain-like"/>
    <property type="match status" value="1"/>
</dbReference>
<dbReference type="InterPro" id="IPR027417">
    <property type="entry name" value="P-loop_NTPase"/>
</dbReference>
<dbReference type="OrthoDB" id="10265467at2759"/>
<dbReference type="GO" id="GO:0016887">
    <property type="term" value="F:ATP hydrolysis activity"/>
    <property type="evidence" value="ECO:0007669"/>
    <property type="project" value="InterPro"/>
</dbReference>
<dbReference type="InterPro" id="IPR051314">
    <property type="entry name" value="AAA_ATPase_RarA/MGS1/WRNIP1"/>
</dbReference>
<dbReference type="PANTHER" id="PTHR13779">
    <property type="entry name" value="WERNER HELICASE-INTERACTING PROTEIN 1 FAMILY MEMBER"/>
    <property type="match status" value="1"/>
</dbReference>
<evidence type="ECO:0000256" key="3">
    <source>
        <dbReference type="ARBA" id="ARBA00022741"/>
    </source>
</evidence>
<evidence type="ECO:0000256" key="2">
    <source>
        <dbReference type="ARBA" id="ARBA00022705"/>
    </source>
</evidence>
<evidence type="ECO:0000259" key="6">
    <source>
        <dbReference type="SMART" id="SM00382"/>
    </source>
</evidence>
<dbReference type="InterPro" id="IPR003593">
    <property type="entry name" value="AAA+_ATPase"/>
</dbReference>
<keyword evidence="4" id="KW-0067">ATP-binding</keyword>
<dbReference type="GO" id="GO:0017116">
    <property type="term" value="F:single-stranded DNA helicase activity"/>
    <property type="evidence" value="ECO:0007669"/>
    <property type="project" value="TreeGrafter"/>
</dbReference>
<dbReference type="FunFam" id="3.40.50.300:FF:000137">
    <property type="entry name" value="Replication-associated recombination protein A"/>
    <property type="match status" value="1"/>
</dbReference>
<feature type="region of interest" description="Disordered" evidence="5">
    <location>
        <begin position="11"/>
        <end position="106"/>
    </location>
</feature>
<sequence length="623" mass="68210">MPERMINIHLDNTCSSSGSSSASGLKGSYSRLSPQDHHTRTNSKSLTNVLKTSSIHPLFQKKSHDGSESEQSSASTATPTQSKKRAAGDSGQFISSTPSNAQSSKRLKISTNVTQAAPLAERLRPSMLADFVGQAHLTEVGSMLMNSINNGSLGSMIFWGPPGCGKTTLARLVAKQTGSIFKELSATVVGINDIRPIFEEAKNALRLTGRKTVLFLDEVHRFSKSQQDVFLPFLEQGHIQLIGATTENPSFKLTGALLSRCRRVFLKISRLTRNFIKTRVFVLERLSDANIEEIIKRAVIRLSPPTHQSTDPIKNEPSSPVDVFDFTTSPCPPISESSQIPSSSPTSSLPNEASVSTNSAALFTAYPHFTARVLASITSLSSGDARAALSLLDMVLLAPKTTPEDKLIDNLRRSVSANYDRSGDSRYDMISALHKSVRGSDADAAMYWLARMLSAGEDPLYIARRMVVCASEDIGLADNHALPLAMAAFQACQVIGMPECRINLAHIVVYLSESNKSNRAYEGYNRAEAAAKNDLTLPVPLIARNAATSLMKDLGYAEGYKYNPDYAHPVHNGFLPLSIEGQRFMRRPEDTSGKIWDETVLKEWERERNNGREWDGRSQSSKV</sequence>
<dbReference type="Gene3D" id="1.20.272.10">
    <property type="match status" value="1"/>
</dbReference>
<dbReference type="PANTHER" id="PTHR13779:SF7">
    <property type="entry name" value="ATPASE WRNIP1"/>
    <property type="match status" value="1"/>
</dbReference>
<keyword evidence="7" id="KW-0378">Hydrolase</keyword>
<dbReference type="SMART" id="SM00382">
    <property type="entry name" value="AAA"/>
    <property type="match status" value="1"/>
</dbReference>
<dbReference type="GO" id="GO:0000731">
    <property type="term" value="P:DNA synthesis involved in DNA repair"/>
    <property type="evidence" value="ECO:0007669"/>
    <property type="project" value="TreeGrafter"/>
</dbReference>
<evidence type="ECO:0000256" key="5">
    <source>
        <dbReference type="SAM" id="MobiDB-lite"/>
    </source>
</evidence>
<dbReference type="GO" id="GO:0005634">
    <property type="term" value="C:nucleus"/>
    <property type="evidence" value="ECO:0007669"/>
    <property type="project" value="TreeGrafter"/>
</dbReference>
<keyword evidence="3" id="KW-0547">Nucleotide-binding</keyword>
<dbReference type="CDD" id="cd00009">
    <property type="entry name" value="AAA"/>
    <property type="match status" value="1"/>
</dbReference>
<dbReference type="Pfam" id="PF12002">
    <property type="entry name" value="MgsA_C"/>
    <property type="match status" value="1"/>
</dbReference>
<comment type="similarity">
    <text evidence="1">Belongs to the AAA ATPase family. RarA/MGS1/WRNIP1 subfamily.</text>
</comment>
<dbReference type="FunFam" id="1.20.272.10:FF:000001">
    <property type="entry name" value="Putative AAA family ATPase"/>
    <property type="match status" value="1"/>
</dbReference>
<keyword evidence="8" id="KW-1185">Reference proteome</keyword>
<keyword evidence="2" id="KW-0235">DNA replication</keyword>
<evidence type="ECO:0000313" key="7">
    <source>
        <dbReference type="EMBL" id="KAJ4468242.1"/>
    </source>
</evidence>
<evidence type="ECO:0000313" key="8">
    <source>
        <dbReference type="Proteomes" id="UP001150266"/>
    </source>
</evidence>
<organism evidence="7 8">
    <name type="scientific">Lentinula aciculospora</name>
    <dbReference type="NCBI Taxonomy" id="153920"/>
    <lineage>
        <taxon>Eukaryota</taxon>
        <taxon>Fungi</taxon>
        <taxon>Dikarya</taxon>
        <taxon>Basidiomycota</taxon>
        <taxon>Agaricomycotina</taxon>
        <taxon>Agaricomycetes</taxon>
        <taxon>Agaricomycetidae</taxon>
        <taxon>Agaricales</taxon>
        <taxon>Marasmiineae</taxon>
        <taxon>Omphalotaceae</taxon>
        <taxon>Lentinula</taxon>
    </lineage>
</organism>
<feature type="domain" description="AAA+ ATPase" evidence="6">
    <location>
        <begin position="152"/>
        <end position="269"/>
    </location>
</feature>
<evidence type="ECO:0000256" key="4">
    <source>
        <dbReference type="ARBA" id="ARBA00022840"/>
    </source>
</evidence>
<dbReference type="InterPro" id="IPR032423">
    <property type="entry name" value="AAA_assoc_2"/>
</dbReference>
<dbReference type="SUPFAM" id="SSF52540">
    <property type="entry name" value="P-loop containing nucleoside triphosphate hydrolases"/>
    <property type="match status" value="1"/>
</dbReference>
<dbReference type="Proteomes" id="UP001150266">
    <property type="component" value="Unassembled WGS sequence"/>
</dbReference>
<evidence type="ECO:0000256" key="1">
    <source>
        <dbReference type="ARBA" id="ARBA00008959"/>
    </source>
</evidence>
<feature type="compositionally biased region" description="Low complexity" evidence="5">
    <location>
        <begin position="15"/>
        <end position="30"/>
    </location>
</feature>
<comment type="caution">
    <text evidence="7">The sequence shown here is derived from an EMBL/GenBank/DDBJ whole genome shotgun (WGS) entry which is preliminary data.</text>
</comment>
<dbReference type="Pfam" id="PF16193">
    <property type="entry name" value="AAA_assoc_2"/>
    <property type="match status" value="1"/>
</dbReference>
<protein>
    <submittedName>
        <fullName evidence="7">P-loop containing nucleoside triphosphate hydrolase protein</fullName>
    </submittedName>
</protein>
<dbReference type="Pfam" id="PF00004">
    <property type="entry name" value="AAA"/>
    <property type="match status" value="1"/>
</dbReference>
<feature type="compositionally biased region" description="Polar residues" evidence="5">
    <location>
        <begin position="42"/>
        <end position="55"/>
    </location>
</feature>
<feature type="compositionally biased region" description="Low complexity" evidence="5">
    <location>
        <begin position="69"/>
        <end position="81"/>
    </location>
</feature>
<dbReference type="GO" id="GO:0003677">
    <property type="term" value="F:DNA binding"/>
    <property type="evidence" value="ECO:0007669"/>
    <property type="project" value="InterPro"/>
</dbReference>
<dbReference type="InterPro" id="IPR008921">
    <property type="entry name" value="DNA_pol3_clamp-load_cplx_C"/>
</dbReference>
<name>A0A9W9DGP0_9AGAR</name>
<feature type="compositionally biased region" description="Polar residues" evidence="5">
    <location>
        <begin position="92"/>
        <end position="106"/>
    </location>
</feature>
<dbReference type="GO" id="GO:0008047">
    <property type="term" value="F:enzyme activator activity"/>
    <property type="evidence" value="ECO:0007669"/>
    <property type="project" value="TreeGrafter"/>
</dbReference>
<reference evidence="7" key="1">
    <citation type="submission" date="2022-08" db="EMBL/GenBank/DDBJ databases">
        <title>A Global Phylogenomic Analysis of the Shiitake Genus Lentinula.</title>
        <authorList>
            <consortium name="DOE Joint Genome Institute"/>
            <person name="Sierra-Patev S."/>
            <person name="Min B."/>
            <person name="Naranjo-Ortiz M."/>
            <person name="Looney B."/>
            <person name="Konkel Z."/>
            <person name="Slot J.C."/>
            <person name="Sakamoto Y."/>
            <person name="Steenwyk J.L."/>
            <person name="Rokas A."/>
            <person name="Carro J."/>
            <person name="Camarero S."/>
            <person name="Ferreira P."/>
            <person name="Molpeceres G."/>
            <person name="Ruiz-Duenas F.J."/>
            <person name="Serrano A."/>
            <person name="Henrissat B."/>
            <person name="Drula E."/>
            <person name="Hughes K.W."/>
            <person name="Mata J.L."/>
            <person name="Ishikawa N.K."/>
            <person name="Vargas-Isla R."/>
            <person name="Ushijima S."/>
            <person name="Smith C.A."/>
            <person name="Ahrendt S."/>
            <person name="Andreopoulos W."/>
            <person name="He G."/>
            <person name="Labutti K."/>
            <person name="Lipzen A."/>
            <person name="Ng V."/>
            <person name="Riley R."/>
            <person name="Sandor L."/>
            <person name="Barry K."/>
            <person name="Martinez A.T."/>
            <person name="Xiao Y."/>
            <person name="Gibbons J.G."/>
            <person name="Terashima K."/>
            <person name="Grigoriev I.V."/>
            <person name="Hibbett D.S."/>
        </authorList>
    </citation>
    <scope>NUCLEOTIDE SEQUENCE</scope>
    <source>
        <strain evidence="7">JLM2183</strain>
    </source>
</reference>
<gene>
    <name evidence="7" type="ORF">J3R30DRAFT_3830572</name>
</gene>
<dbReference type="GO" id="GO:0006271">
    <property type="term" value="P:DNA strand elongation involved in DNA replication"/>
    <property type="evidence" value="ECO:0007669"/>
    <property type="project" value="UniProtKB-ARBA"/>
</dbReference>
<accession>A0A9W9DGP0</accession>
<dbReference type="AlphaFoldDB" id="A0A9W9DGP0"/>
<dbReference type="Gene3D" id="3.40.50.300">
    <property type="entry name" value="P-loop containing nucleotide triphosphate hydrolases"/>
    <property type="match status" value="1"/>
</dbReference>
<dbReference type="InterPro" id="IPR003959">
    <property type="entry name" value="ATPase_AAA_core"/>
</dbReference>